<feature type="region of interest" description="Disordered" evidence="3">
    <location>
        <begin position="852"/>
        <end position="872"/>
    </location>
</feature>
<dbReference type="CDD" id="cd05018">
    <property type="entry name" value="CoxG"/>
    <property type="match status" value="1"/>
</dbReference>
<feature type="compositionally biased region" description="Basic and acidic residues" evidence="3">
    <location>
        <begin position="35"/>
        <end position="51"/>
    </location>
</feature>
<dbReference type="GO" id="GO:0016491">
    <property type="term" value="F:oxidoreductase activity"/>
    <property type="evidence" value="ECO:0007669"/>
    <property type="project" value="UniProtKB-KW"/>
</dbReference>
<dbReference type="Gene3D" id="3.90.1170.50">
    <property type="entry name" value="Aldehyde oxidase/xanthine dehydrogenase, a/b hammerhead"/>
    <property type="match status" value="1"/>
</dbReference>
<comment type="caution">
    <text evidence="5">The sequence shown here is derived from an EMBL/GenBank/DDBJ whole genome shotgun (WGS) entry which is preliminary data.</text>
</comment>
<dbReference type="InterPro" id="IPR037165">
    <property type="entry name" value="AldOxase/xan_DH_Mopterin-bd_sf"/>
</dbReference>
<dbReference type="InterPro" id="IPR046867">
    <property type="entry name" value="AldOxase/xan_DH_MoCoBD2"/>
</dbReference>
<name>A0A158KUX1_9BURK</name>
<dbReference type="SUPFAM" id="SSF55961">
    <property type="entry name" value="Bet v1-like"/>
    <property type="match status" value="1"/>
</dbReference>
<evidence type="ECO:0000256" key="2">
    <source>
        <dbReference type="ARBA" id="ARBA00023002"/>
    </source>
</evidence>
<dbReference type="SMART" id="SM01008">
    <property type="entry name" value="Ald_Xan_dh_C"/>
    <property type="match status" value="1"/>
</dbReference>
<dbReference type="SUPFAM" id="SSF56003">
    <property type="entry name" value="Molybdenum cofactor-binding domain"/>
    <property type="match status" value="1"/>
</dbReference>
<keyword evidence="6" id="KW-1185">Reference proteome</keyword>
<feature type="region of interest" description="Disordered" evidence="3">
    <location>
        <begin position="33"/>
        <end position="57"/>
    </location>
</feature>
<keyword evidence="1" id="KW-0500">Molybdenum</keyword>
<dbReference type="AlphaFoldDB" id="A0A158KUX1"/>
<reference evidence="5" key="1">
    <citation type="submission" date="2016-01" db="EMBL/GenBank/DDBJ databases">
        <authorList>
            <person name="Peeters C."/>
        </authorList>
    </citation>
    <scope>NUCLEOTIDE SEQUENCE [LARGE SCALE GENOMIC DNA]</scope>
    <source>
        <strain evidence="5">LMG 29317</strain>
    </source>
</reference>
<dbReference type="InterPro" id="IPR036856">
    <property type="entry name" value="Ald_Oxase/Xan_DH_a/b_sf"/>
</dbReference>
<dbReference type="InterPro" id="IPR008274">
    <property type="entry name" value="AldOxase/xan_DH_MoCoBD1"/>
</dbReference>
<dbReference type="EMBL" id="FCOM02000055">
    <property type="protein sequence ID" value="SAL84887.1"/>
    <property type="molecule type" value="Genomic_DNA"/>
</dbReference>
<dbReference type="Pfam" id="PF20256">
    <property type="entry name" value="MoCoBD_2"/>
    <property type="match status" value="1"/>
</dbReference>
<dbReference type="InterPro" id="IPR016208">
    <property type="entry name" value="Ald_Oxase/xanthine_DH-like"/>
</dbReference>
<sequence>MLTCLDADGKQGIGIHISMRETRVSETGTELLVEQEARPKSTVDPSNAERRSPRHVGRPMERLEDAAILTGRGRYGDDIAVKPGTLHAAVLRSPHPHADIISIDVAGALSQKGVHAVLTGEDVREWSRPFVVGVKSPMEHWALAIDRVRYSGEPVAVVVAQSRALAEDGLEHIKVEYAPLPPVTSIEAAIADDAPILHPKVGTNVVSDRRFRYGDPEAAFAKAPHRVTLEAHYPRNTCTPIECAVVVAEFLAGNEGYEVTSNFMGPFSLHAVMAMALKLPANRLRHKAPRDSGGSFGVKQAVFPYVVLMCLASRKAGAPVKWVEDRLEHLSAATSATARLTKLEAAVESDGRITALSYDQIEDCGGYLRAPEPATFYRMHGCLTGAYAIPNLLVRNRVALTTKTPTGLVRGFGGPQVYFALERLVQRISIELKLDILEVYRRNFIRADAFPYRTPSGALYDSGNYQEALRRALSDGGFEELAARREAARKEGRLYGIGFAAIIEPSVSNMGYISTVLPAEARRKAGPKNGAIASATVSVDLLGGVVVTIASTPAGQGHMTVCAQVVADVLGLDPADIVVNVEFDTHKDAWSVASGNYSSRFAGAVAGTVHLAAMRVRDKLARIVAAQFGCAPDQVTFEGGRIVPLGDDAKALPFNRAASNAPHWAPALLPEGEEPGLRETVFWTPPNMEPPDEQDRINTSACYGFAFDMCGVEVDRITGRIRIDRYVTAHDAGTLLNPALADGQIRGAFAQGLGASLLEEFRYGADGSFQSGTLADYLMPTTCEVPDPLILHLETPSPFTPLGAKGLGEGNNMSTPPCIGNAVADALDIDDVRLPLTPAKVLAFIGIDDPEPSRPEYREAAPKKKPAGGGKALTAQGTVEFDASPEAVFAVLMDPAALAKVVPGCNALEATGTNQYRADVTVGVGMIKARFEARIGLSDIDAPRRLRLSGAGISPLGTAKGEGLVELTPTAKGTSLSYDYEAQVSGKVAAVGGRMLEGAAKVVLNQLFESLGRQAAGKPVGGGSWLHKLLARFRRKA</sequence>
<dbReference type="PANTHER" id="PTHR11908">
    <property type="entry name" value="XANTHINE DEHYDROGENASE"/>
    <property type="match status" value="1"/>
</dbReference>
<dbReference type="GO" id="GO:0005506">
    <property type="term" value="F:iron ion binding"/>
    <property type="evidence" value="ECO:0007669"/>
    <property type="project" value="InterPro"/>
</dbReference>
<evidence type="ECO:0000256" key="1">
    <source>
        <dbReference type="ARBA" id="ARBA00022505"/>
    </source>
</evidence>
<evidence type="ECO:0000313" key="6">
    <source>
        <dbReference type="Proteomes" id="UP000055019"/>
    </source>
</evidence>
<dbReference type="InterPro" id="IPR010419">
    <property type="entry name" value="CO_DH_gsu"/>
</dbReference>
<dbReference type="Gene3D" id="3.30.530.20">
    <property type="match status" value="1"/>
</dbReference>
<evidence type="ECO:0000259" key="4">
    <source>
        <dbReference type="SMART" id="SM01008"/>
    </source>
</evidence>
<feature type="compositionally biased region" description="Basic and acidic residues" evidence="3">
    <location>
        <begin position="852"/>
        <end position="862"/>
    </location>
</feature>
<gene>
    <name evidence="5" type="ORF">AWB74_07097</name>
</gene>
<dbReference type="Gene3D" id="3.30.365.10">
    <property type="entry name" value="Aldehyde oxidase/xanthine dehydrogenase, molybdopterin binding domain"/>
    <property type="match status" value="4"/>
</dbReference>
<dbReference type="Pfam" id="PF06240">
    <property type="entry name" value="COXG"/>
    <property type="match status" value="1"/>
</dbReference>
<feature type="domain" description="Aldehyde oxidase/xanthine dehydrogenase a/b hammerhead" evidence="4">
    <location>
        <begin position="70"/>
        <end position="181"/>
    </location>
</feature>
<protein>
    <submittedName>
        <fullName evidence="5">Aldehyde oxidase</fullName>
    </submittedName>
</protein>
<dbReference type="Proteomes" id="UP000055019">
    <property type="component" value="Unassembled WGS sequence"/>
</dbReference>
<proteinExistence type="predicted"/>
<dbReference type="PANTHER" id="PTHR11908:SF132">
    <property type="entry name" value="ALDEHYDE OXIDASE 1-RELATED"/>
    <property type="match status" value="1"/>
</dbReference>
<keyword evidence="2" id="KW-0560">Oxidoreductase</keyword>
<dbReference type="InterPro" id="IPR023393">
    <property type="entry name" value="START-like_dom_sf"/>
</dbReference>
<organism evidence="5 6">
    <name type="scientific">Caballeronia arvi</name>
    <dbReference type="NCBI Taxonomy" id="1777135"/>
    <lineage>
        <taxon>Bacteria</taxon>
        <taxon>Pseudomonadati</taxon>
        <taxon>Pseudomonadota</taxon>
        <taxon>Betaproteobacteria</taxon>
        <taxon>Burkholderiales</taxon>
        <taxon>Burkholderiaceae</taxon>
        <taxon>Caballeronia</taxon>
    </lineage>
</organism>
<dbReference type="Pfam" id="PF01315">
    <property type="entry name" value="Ald_Xan_dh_C"/>
    <property type="match status" value="1"/>
</dbReference>
<dbReference type="Pfam" id="PF02738">
    <property type="entry name" value="MoCoBD_1"/>
    <property type="match status" value="1"/>
</dbReference>
<evidence type="ECO:0000313" key="5">
    <source>
        <dbReference type="EMBL" id="SAL84887.1"/>
    </source>
</evidence>
<accession>A0A158KUX1</accession>
<dbReference type="InterPro" id="IPR000674">
    <property type="entry name" value="Ald_Oxase/Xan_DH_a/b"/>
</dbReference>
<evidence type="ECO:0000256" key="3">
    <source>
        <dbReference type="SAM" id="MobiDB-lite"/>
    </source>
</evidence>
<dbReference type="SUPFAM" id="SSF54665">
    <property type="entry name" value="CO dehydrogenase molybdoprotein N-domain-like"/>
    <property type="match status" value="1"/>
</dbReference>